<gene>
    <name evidence="1" type="ORF">V144x_35260</name>
</gene>
<dbReference type="RefSeq" id="WP_144986376.1">
    <property type="nucleotide sequence ID" value="NZ_CP037920.1"/>
</dbReference>
<reference evidence="1 2" key="1">
    <citation type="submission" date="2019-03" db="EMBL/GenBank/DDBJ databases">
        <title>Deep-cultivation of Planctomycetes and their phenomic and genomic characterization uncovers novel biology.</title>
        <authorList>
            <person name="Wiegand S."/>
            <person name="Jogler M."/>
            <person name="Boedeker C."/>
            <person name="Pinto D."/>
            <person name="Vollmers J."/>
            <person name="Rivas-Marin E."/>
            <person name="Kohn T."/>
            <person name="Peeters S.H."/>
            <person name="Heuer A."/>
            <person name="Rast P."/>
            <person name="Oberbeckmann S."/>
            <person name="Bunk B."/>
            <person name="Jeske O."/>
            <person name="Meyerdierks A."/>
            <person name="Storesund J.E."/>
            <person name="Kallscheuer N."/>
            <person name="Luecker S."/>
            <person name="Lage O.M."/>
            <person name="Pohl T."/>
            <person name="Merkel B.J."/>
            <person name="Hornburger P."/>
            <person name="Mueller R.-W."/>
            <person name="Bruemmer F."/>
            <person name="Labrenz M."/>
            <person name="Spormann A.M."/>
            <person name="Op den Camp H."/>
            <person name="Overmann J."/>
            <person name="Amann R."/>
            <person name="Jetten M.S.M."/>
            <person name="Mascher T."/>
            <person name="Medema M.H."/>
            <person name="Devos D.P."/>
            <person name="Kaster A.-K."/>
            <person name="Ovreas L."/>
            <person name="Rohde M."/>
            <person name="Galperin M.Y."/>
            <person name="Jogler C."/>
        </authorList>
    </citation>
    <scope>NUCLEOTIDE SEQUENCE [LARGE SCALE GENOMIC DNA]</scope>
    <source>
        <strain evidence="1 2">V144</strain>
    </source>
</reference>
<sequence length="100" mass="10924">MTLPKKNSRTITVNGVSYRWMVTGNDLVIDVIIEQDDVKGQKLRSSFDYHDGTPDGQKRKVTPQTIKGLIVSALDAGWVPGSQGKPDFGINGELVVPISQ</sequence>
<dbReference type="KEGG" id="gaw:V144x_35260"/>
<protein>
    <submittedName>
        <fullName evidence="1">Uncharacterized protein</fullName>
    </submittedName>
</protein>
<dbReference type="AlphaFoldDB" id="A0A517VYH2"/>
<name>A0A517VYH2_9PLAN</name>
<dbReference type="Proteomes" id="UP000318704">
    <property type="component" value="Chromosome"/>
</dbReference>
<evidence type="ECO:0000313" key="2">
    <source>
        <dbReference type="Proteomes" id="UP000318704"/>
    </source>
</evidence>
<evidence type="ECO:0000313" key="1">
    <source>
        <dbReference type="EMBL" id="QDT98042.1"/>
    </source>
</evidence>
<organism evidence="1 2">
    <name type="scientific">Gimesia aquarii</name>
    <dbReference type="NCBI Taxonomy" id="2527964"/>
    <lineage>
        <taxon>Bacteria</taxon>
        <taxon>Pseudomonadati</taxon>
        <taxon>Planctomycetota</taxon>
        <taxon>Planctomycetia</taxon>
        <taxon>Planctomycetales</taxon>
        <taxon>Planctomycetaceae</taxon>
        <taxon>Gimesia</taxon>
    </lineage>
</organism>
<proteinExistence type="predicted"/>
<dbReference type="EMBL" id="CP037920">
    <property type="protein sequence ID" value="QDT98042.1"/>
    <property type="molecule type" value="Genomic_DNA"/>
</dbReference>
<accession>A0A517VYH2</accession>